<comment type="caution">
    <text evidence="1">The sequence shown here is derived from an EMBL/GenBank/DDBJ whole genome shotgun (WGS) entry which is preliminary data.</text>
</comment>
<sequence>MRLRFTSGQKVGNNGRLNAESSRNGGFFPLNHLIFIGRCHKTQGSRLPLIEISVLQPPPPHNRNPLAVEVHLDCVSVVIDISHNFRITFASRVPQAGPDSLLELNEAQCVTGSYFVGEKPDALMP</sequence>
<protein>
    <submittedName>
        <fullName evidence="1">Uncharacterized protein</fullName>
    </submittedName>
</protein>
<evidence type="ECO:0000313" key="2">
    <source>
        <dbReference type="Proteomes" id="UP000319801"/>
    </source>
</evidence>
<dbReference type="Proteomes" id="UP000319801">
    <property type="component" value="Unassembled WGS sequence"/>
</dbReference>
<keyword evidence="2" id="KW-1185">Reference proteome</keyword>
<name>A0A556VTZ5_BAGYA</name>
<dbReference type="AlphaFoldDB" id="A0A556VTZ5"/>
<accession>A0A556VTZ5</accession>
<evidence type="ECO:0000313" key="1">
    <source>
        <dbReference type="EMBL" id="TTO47448.1"/>
    </source>
</evidence>
<reference evidence="1 2" key="1">
    <citation type="journal article" date="2019" name="Genome Biol. Evol.">
        <title>Whole-Genome Sequencing of the Giant Devil Catfish, Bagarius yarrelli.</title>
        <authorList>
            <person name="Jiang W."/>
            <person name="Lv Y."/>
            <person name="Cheng L."/>
            <person name="Yang K."/>
            <person name="Chao B."/>
            <person name="Wang X."/>
            <person name="Li Y."/>
            <person name="Pan X."/>
            <person name="You X."/>
            <person name="Zhang Y."/>
            <person name="Yang J."/>
            <person name="Li J."/>
            <person name="Zhang X."/>
            <person name="Liu S."/>
            <person name="Sun C."/>
            <person name="Yang J."/>
            <person name="Shi Q."/>
        </authorList>
    </citation>
    <scope>NUCLEOTIDE SEQUENCE [LARGE SCALE GENOMIC DNA]</scope>
    <source>
        <strain evidence="1">JWS20170419001</strain>
        <tissue evidence="1">Muscle</tissue>
    </source>
</reference>
<organism evidence="1 2">
    <name type="scientific">Bagarius yarrelli</name>
    <name type="common">Goonch</name>
    <name type="synonym">Bagrus yarrelli</name>
    <dbReference type="NCBI Taxonomy" id="175774"/>
    <lineage>
        <taxon>Eukaryota</taxon>
        <taxon>Metazoa</taxon>
        <taxon>Chordata</taxon>
        <taxon>Craniata</taxon>
        <taxon>Vertebrata</taxon>
        <taxon>Euteleostomi</taxon>
        <taxon>Actinopterygii</taxon>
        <taxon>Neopterygii</taxon>
        <taxon>Teleostei</taxon>
        <taxon>Ostariophysi</taxon>
        <taxon>Siluriformes</taxon>
        <taxon>Sisoridae</taxon>
        <taxon>Sisorinae</taxon>
        <taxon>Bagarius</taxon>
    </lineage>
</organism>
<proteinExistence type="predicted"/>
<dbReference type="EMBL" id="VCAZ01000253">
    <property type="protein sequence ID" value="TTO47448.1"/>
    <property type="molecule type" value="Genomic_DNA"/>
</dbReference>
<gene>
    <name evidence="1" type="ORF">Baya_15952</name>
</gene>